<keyword evidence="4 9" id="KW-0732">Signal</keyword>
<dbReference type="GO" id="GO:0046872">
    <property type="term" value="F:metal ion binding"/>
    <property type="evidence" value="ECO:0007669"/>
    <property type="project" value="UniProtKB-KW"/>
</dbReference>
<dbReference type="GO" id="GO:0043890">
    <property type="term" value="F:N-acetylgalactosamine-6-sulfatase activity"/>
    <property type="evidence" value="ECO:0007669"/>
    <property type="project" value="UniProtKB-EC"/>
</dbReference>
<dbReference type="InterPro" id="IPR017850">
    <property type="entry name" value="Alkaline_phosphatase_core_sf"/>
</dbReference>
<evidence type="ECO:0000259" key="10">
    <source>
        <dbReference type="Pfam" id="PF00884"/>
    </source>
</evidence>
<dbReference type="OrthoDB" id="9783154at2"/>
<protein>
    <submittedName>
        <fullName evidence="11">N-acetylgalactosamine-6-sulfatase</fullName>
        <ecNumber evidence="11">3.1.6.4</ecNumber>
    </submittedName>
</protein>
<dbReference type="Gene3D" id="3.40.720.10">
    <property type="entry name" value="Alkaline Phosphatase, subunit A"/>
    <property type="match status" value="1"/>
</dbReference>
<evidence type="ECO:0000313" key="11">
    <source>
        <dbReference type="EMBL" id="ADY62218.1"/>
    </source>
</evidence>
<dbReference type="Proteomes" id="UP000006860">
    <property type="component" value="Chromosome"/>
</dbReference>
<evidence type="ECO:0000256" key="6">
    <source>
        <dbReference type="ARBA" id="ARBA00022837"/>
    </source>
</evidence>
<dbReference type="EMBL" id="CP002546">
    <property type="protein sequence ID" value="ADY62218.1"/>
    <property type="molecule type" value="Genomic_DNA"/>
</dbReference>
<sequence length="474" mass="52508">MRFHFVILALLLLAPALATAETPNFVIVFTDDQGYADVGCFGAEGYETPNLDRMAQEGRKFTSFYVSQAVCSASRTSLLTGCYNVRVGINGALSHKSTVGISTEEMTLGELVKQQGYTTAAVGKWHLGYQQKFLPLQHGFDRYFGLPYSNDMWPYHPRLEGMTLEEARVKGYPDLPLYSGNEIIDAQVTPEDQRQLTTQYTEQALDFIDDNHDKPFLLYLAHSMPHVPLFVSDKFQDKTEQGRYGDVIQEIDWSVGQVLARLKKHGLDDNTLVIFTSDNGPWLSYGNHAGSAGPFREGKGTSWEGGVRVPCIMRWPGKIPAGTSCDELAATIDIFPTVAALADAPLPDHKIDGKDIRSLMFESPCAKTPHDVYYYYWGSRLEAIRSGDWKLHFPHNYRSLTGEPGKDGKPAGYTKGSTDLALFNLKSDPGEQNDVKADHPDVVARLKALAEEAREELGDGGRKGSGVRDVGRVN</sequence>
<organism evidence="11 12">
    <name type="scientific">Rubinisphaera brasiliensis (strain ATCC 49424 / DSM 5305 / JCM 21570 / IAM 15109 / NBRC 103401 / IFAM 1448)</name>
    <name type="common">Planctomyces brasiliensis</name>
    <dbReference type="NCBI Taxonomy" id="756272"/>
    <lineage>
        <taxon>Bacteria</taxon>
        <taxon>Pseudomonadati</taxon>
        <taxon>Planctomycetota</taxon>
        <taxon>Planctomycetia</taxon>
        <taxon>Planctomycetales</taxon>
        <taxon>Planctomycetaceae</taxon>
        <taxon>Rubinisphaera</taxon>
    </lineage>
</organism>
<evidence type="ECO:0000256" key="4">
    <source>
        <dbReference type="ARBA" id="ARBA00022729"/>
    </source>
</evidence>
<feature type="domain" description="Sulfatase N-terminal" evidence="10">
    <location>
        <begin position="23"/>
        <end position="343"/>
    </location>
</feature>
<evidence type="ECO:0000256" key="3">
    <source>
        <dbReference type="ARBA" id="ARBA00022723"/>
    </source>
</evidence>
<dbReference type="InterPro" id="IPR000917">
    <property type="entry name" value="Sulfatase_N"/>
</dbReference>
<dbReference type="PANTHER" id="PTHR42693">
    <property type="entry name" value="ARYLSULFATASE FAMILY MEMBER"/>
    <property type="match status" value="1"/>
</dbReference>
<comment type="cofactor">
    <cofactor evidence="1">
        <name>Ca(2+)</name>
        <dbReference type="ChEBI" id="CHEBI:29108"/>
    </cofactor>
</comment>
<dbReference type="Pfam" id="PF00884">
    <property type="entry name" value="Sulfatase"/>
    <property type="match status" value="1"/>
</dbReference>
<evidence type="ECO:0000256" key="2">
    <source>
        <dbReference type="ARBA" id="ARBA00008779"/>
    </source>
</evidence>
<keyword evidence="3" id="KW-0479">Metal-binding</keyword>
<dbReference type="PROSITE" id="PS00149">
    <property type="entry name" value="SULFATASE_2"/>
    <property type="match status" value="1"/>
</dbReference>
<reference evidence="12" key="1">
    <citation type="submission" date="2011-02" db="EMBL/GenBank/DDBJ databases">
        <title>The complete genome of Planctomyces brasiliensis DSM 5305.</title>
        <authorList>
            <person name="Lucas S."/>
            <person name="Copeland A."/>
            <person name="Lapidus A."/>
            <person name="Bruce D."/>
            <person name="Goodwin L."/>
            <person name="Pitluck S."/>
            <person name="Kyrpides N."/>
            <person name="Mavromatis K."/>
            <person name="Pagani I."/>
            <person name="Ivanova N."/>
            <person name="Ovchinnikova G."/>
            <person name="Lu M."/>
            <person name="Detter J.C."/>
            <person name="Han C."/>
            <person name="Land M."/>
            <person name="Hauser L."/>
            <person name="Markowitz V."/>
            <person name="Cheng J.-F."/>
            <person name="Hugenholtz P."/>
            <person name="Woyke T."/>
            <person name="Wu D."/>
            <person name="Tindall B."/>
            <person name="Pomrenke H.G."/>
            <person name="Brambilla E."/>
            <person name="Klenk H.-P."/>
            <person name="Eisen J.A."/>
        </authorList>
    </citation>
    <scope>NUCLEOTIDE SEQUENCE [LARGE SCALE GENOMIC DNA]</scope>
    <source>
        <strain evidence="12">ATCC 49424 / DSM 5305 / JCM 21570 / NBRC 103401 / IFAM 1448</strain>
    </source>
</reference>
<comment type="similarity">
    <text evidence="2">Belongs to the sulfatase family.</text>
</comment>
<dbReference type="PANTHER" id="PTHR42693:SF53">
    <property type="entry name" value="ENDO-4-O-SULFATASE"/>
    <property type="match status" value="1"/>
</dbReference>
<dbReference type="HOGENOM" id="CLU_006332_10_4_0"/>
<feature type="signal peptide" evidence="9">
    <location>
        <begin position="1"/>
        <end position="20"/>
    </location>
</feature>
<feature type="region of interest" description="Disordered" evidence="8">
    <location>
        <begin position="453"/>
        <end position="474"/>
    </location>
</feature>
<feature type="compositionally biased region" description="Basic and acidic residues" evidence="8">
    <location>
        <begin position="453"/>
        <end position="462"/>
    </location>
</feature>
<dbReference type="InterPro" id="IPR024607">
    <property type="entry name" value="Sulfatase_CS"/>
</dbReference>
<evidence type="ECO:0000256" key="5">
    <source>
        <dbReference type="ARBA" id="ARBA00022801"/>
    </source>
</evidence>
<name>F0SPB0_RUBBR</name>
<dbReference type="RefSeq" id="WP_013630922.1">
    <property type="nucleotide sequence ID" value="NC_015174.1"/>
</dbReference>
<evidence type="ECO:0000256" key="9">
    <source>
        <dbReference type="SAM" id="SignalP"/>
    </source>
</evidence>
<dbReference type="SUPFAM" id="SSF53649">
    <property type="entry name" value="Alkaline phosphatase-like"/>
    <property type="match status" value="1"/>
</dbReference>
<dbReference type="InterPro" id="IPR050738">
    <property type="entry name" value="Sulfatase"/>
</dbReference>
<dbReference type="eggNOG" id="COG3119">
    <property type="taxonomic scope" value="Bacteria"/>
</dbReference>
<keyword evidence="5 11" id="KW-0378">Hydrolase</keyword>
<proteinExistence type="inferred from homology"/>
<accession>F0SPB0</accession>
<evidence type="ECO:0000313" key="12">
    <source>
        <dbReference type="Proteomes" id="UP000006860"/>
    </source>
</evidence>
<dbReference type="Gene3D" id="3.30.1120.10">
    <property type="match status" value="1"/>
</dbReference>
<evidence type="ECO:0000256" key="7">
    <source>
        <dbReference type="ARBA" id="ARBA00023180"/>
    </source>
</evidence>
<dbReference type="KEGG" id="pbs:Plabr_4647"/>
<dbReference type="FunFam" id="3.40.720.10:FF:000023">
    <property type="entry name" value="Arylsulfatase A"/>
    <property type="match status" value="1"/>
</dbReference>
<keyword evidence="12" id="KW-1185">Reference proteome</keyword>
<keyword evidence="6" id="KW-0106">Calcium</keyword>
<dbReference type="AlphaFoldDB" id="F0SPB0"/>
<feature type="chain" id="PRO_5003256552" evidence="9">
    <location>
        <begin position="21"/>
        <end position="474"/>
    </location>
</feature>
<dbReference type="GO" id="GO:0004065">
    <property type="term" value="F:arylsulfatase activity"/>
    <property type="evidence" value="ECO:0007669"/>
    <property type="project" value="TreeGrafter"/>
</dbReference>
<gene>
    <name evidence="11" type="ordered locus">Plabr_4647</name>
</gene>
<dbReference type="Pfam" id="PF14707">
    <property type="entry name" value="Sulfatase_C"/>
    <property type="match status" value="1"/>
</dbReference>
<keyword evidence="7" id="KW-0325">Glycoprotein</keyword>
<dbReference type="CDD" id="cd16026">
    <property type="entry name" value="GALNS_like"/>
    <property type="match status" value="1"/>
</dbReference>
<evidence type="ECO:0000256" key="8">
    <source>
        <dbReference type="SAM" id="MobiDB-lite"/>
    </source>
</evidence>
<dbReference type="EC" id="3.1.6.4" evidence="11"/>
<evidence type="ECO:0000256" key="1">
    <source>
        <dbReference type="ARBA" id="ARBA00001913"/>
    </source>
</evidence>